<accession>A0AAW8B3T0</accession>
<feature type="transmembrane region" description="Helical" evidence="1">
    <location>
        <begin position="20"/>
        <end position="40"/>
    </location>
</feature>
<dbReference type="PROSITE" id="PS50885">
    <property type="entry name" value="HAMP"/>
    <property type="match status" value="1"/>
</dbReference>
<evidence type="ECO:0000313" key="4">
    <source>
        <dbReference type="Proteomes" id="UP001178354"/>
    </source>
</evidence>
<dbReference type="GO" id="GO:0016020">
    <property type="term" value="C:membrane"/>
    <property type="evidence" value="ECO:0007669"/>
    <property type="project" value="InterPro"/>
</dbReference>
<keyword evidence="4" id="KW-1185">Reference proteome</keyword>
<keyword evidence="1" id="KW-1133">Transmembrane helix</keyword>
<dbReference type="GO" id="GO:0007165">
    <property type="term" value="P:signal transduction"/>
    <property type="evidence" value="ECO:0007669"/>
    <property type="project" value="InterPro"/>
</dbReference>
<reference evidence="3" key="1">
    <citation type="journal article" date="2010" name="Int. J. Syst. Evol. Microbiol.">
        <title>Porticoccus litoralis gen. nov., sp. nov., a gammaproteobacterium isolated from the Yellow Sea.</title>
        <authorList>
            <person name="Oh H.M."/>
            <person name="Kim H."/>
            <person name="Kim K.M."/>
            <person name="Min G.S."/>
            <person name="Cho J.C."/>
        </authorList>
    </citation>
    <scope>NUCLEOTIDE SEQUENCE</scope>
    <source>
        <strain evidence="3">DSM 25064</strain>
    </source>
</reference>
<dbReference type="AlphaFoldDB" id="A0AAW8B3T0"/>
<name>A0AAW8B3T0_9GAMM</name>
<evidence type="ECO:0000259" key="2">
    <source>
        <dbReference type="PROSITE" id="PS50885"/>
    </source>
</evidence>
<feature type="transmembrane region" description="Helical" evidence="1">
    <location>
        <begin position="46"/>
        <end position="69"/>
    </location>
</feature>
<dbReference type="InterPro" id="IPR003660">
    <property type="entry name" value="HAMP_dom"/>
</dbReference>
<gene>
    <name evidence="3" type="ORF">Q8A57_08980</name>
</gene>
<evidence type="ECO:0000256" key="1">
    <source>
        <dbReference type="SAM" id="Phobius"/>
    </source>
</evidence>
<organism evidence="3 4">
    <name type="scientific">Porticoccus litoralis</name>
    <dbReference type="NCBI Taxonomy" id="434086"/>
    <lineage>
        <taxon>Bacteria</taxon>
        <taxon>Pseudomonadati</taxon>
        <taxon>Pseudomonadota</taxon>
        <taxon>Gammaproteobacteria</taxon>
        <taxon>Cellvibrionales</taxon>
        <taxon>Porticoccaceae</taxon>
        <taxon>Porticoccus</taxon>
    </lineage>
</organism>
<protein>
    <submittedName>
        <fullName evidence="3">Methyl-accepting chemotaxis protein</fullName>
    </submittedName>
</protein>
<proteinExistence type="predicted"/>
<keyword evidence="1" id="KW-0812">Transmembrane</keyword>
<evidence type="ECO:0000313" key="3">
    <source>
        <dbReference type="EMBL" id="MDP1521100.1"/>
    </source>
</evidence>
<feature type="domain" description="HAMP" evidence="2">
    <location>
        <begin position="76"/>
        <end position="128"/>
    </location>
</feature>
<reference evidence="3" key="2">
    <citation type="submission" date="2023-08" db="EMBL/GenBank/DDBJ databases">
        <authorList>
            <person name="Luo J."/>
        </authorList>
    </citation>
    <scope>NUCLEOTIDE SEQUENCE</scope>
    <source>
        <strain evidence="3">DSM 25064</strain>
    </source>
</reference>
<dbReference type="EMBL" id="JAUUUU010000004">
    <property type="protein sequence ID" value="MDP1521100.1"/>
    <property type="molecule type" value="Genomic_DNA"/>
</dbReference>
<dbReference type="Proteomes" id="UP001178354">
    <property type="component" value="Unassembled WGS sequence"/>
</dbReference>
<dbReference type="RefSeq" id="WP_305170762.1">
    <property type="nucleotide sequence ID" value="NZ_JAUUUU010000004.1"/>
</dbReference>
<dbReference type="Gene3D" id="6.10.340.10">
    <property type="match status" value="1"/>
</dbReference>
<comment type="caution">
    <text evidence="3">The sequence shown here is derived from an EMBL/GenBank/DDBJ whole genome shotgun (WGS) entry which is preliminary data.</text>
</comment>
<sequence length="165" mass="18774">MDNRRKTVVVNGRFQYQYALVAAAASVLLINLFIIVNTLLPDYRGFLLNGWHTLIVAVVEIFLIGGVWWGSLIASHRIAGPLYVMVREIESISEGDFTARVNLRRYDMFQPEAEAINQSMEILQKRIDRIKSIVDEIEKQPGGYAPATPDHLARLRAELEQFKTT</sequence>
<keyword evidence="1" id="KW-0472">Membrane</keyword>